<dbReference type="STRING" id="3885.V7CCA2"/>
<keyword evidence="5" id="KW-0326">Glycosidase</keyword>
<organism evidence="7 8">
    <name type="scientific">Phaseolus vulgaris</name>
    <name type="common">Kidney bean</name>
    <name type="synonym">French bean</name>
    <dbReference type="NCBI Taxonomy" id="3885"/>
    <lineage>
        <taxon>Eukaryota</taxon>
        <taxon>Viridiplantae</taxon>
        <taxon>Streptophyta</taxon>
        <taxon>Embryophyta</taxon>
        <taxon>Tracheophyta</taxon>
        <taxon>Spermatophyta</taxon>
        <taxon>Magnoliopsida</taxon>
        <taxon>eudicotyledons</taxon>
        <taxon>Gunneridae</taxon>
        <taxon>Pentapetalae</taxon>
        <taxon>rosids</taxon>
        <taxon>fabids</taxon>
        <taxon>Fabales</taxon>
        <taxon>Fabaceae</taxon>
        <taxon>Papilionoideae</taxon>
        <taxon>50 kb inversion clade</taxon>
        <taxon>NPAAA clade</taxon>
        <taxon>indigoferoid/millettioid clade</taxon>
        <taxon>Phaseoleae</taxon>
        <taxon>Phaseolus</taxon>
    </lineage>
</organism>
<dbReference type="GO" id="GO:0004568">
    <property type="term" value="F:chitinase activity"/>
    <property type="evidence" value="ECO:0007669"/>
    <property type="project" value="TreeGrafter"/>
</dbReference>
<dbReference type="Gene3D" id="3.20.20.80">
    <property type="entry name" value="Glycosidases"/>
    <property type="match status" value="1"/>
</dbReference>
<dbReference type="SUPFAM" id="SSF54556">
    <property type="entry name" value="Chitinase insertion domain"/>
    <property type="match status" value="1"/>
</dbReference>
<dbReference type="GO" id="GO:0006032">
    <property type="term" value="P:chitin catabolic process"/>
    <property type="evidence" value="ECO:0007669"/>
    <property type="project" value="TreeGrafter"/>
</dbReference>
<dbReference type="InterPro" id="IPR011583">
    <property type="entry name" value="Chitinase_II/V-like_cat"/>
</dbReference>
<dbReference type="Gramene" id="ESW26910">
    <property type="protein sequence ID" value="ESW26910"/>
    <property type="gene ID" value="PHAVU_003G158500g"/>
</dbReference>
<dbReference type="PROSITE" id="PS51910">
    <property type="entry name" value="GH18_2"/>
    <property type="match status" value="1"/>
</dbReference>
<evidence type="ECO:0000259" key="6">
    <source>
        <dbReference type="PROSITE" id="PS51910"/>
    </source>
</evidence>
<dbReference type="PANTHER" id="PTHR11177">
    <property type="entry name" value="CHITINASE"/>
    <property type="match status" value="1"/>
</dbReference>
<accession>V7CCA2</accession>
<dbReference type="GO" id="GO:0005975">
    <property type="term" value="P:carbohydrate metabolic process"/>
    <property type="evidence" value="ECO:0007669"/>
    <property type="project" value="InterPro"/>
</dbReference>
<dbReference type="FunFam" id="3.10.50.10:FF:000003">
    <property type="entry name" value="Class V chitinase CHIT5b"/>
    <property type="match status" value="1"/>
</dbReference>
<keyword evidence="2" id="KW-0732">Signal</keyword>
<dbReference type="OrthoDB" id="73875at2759"/>
<evidence type="ECO:0000256" key="4">
    <source>
        <dbReference type="ARBA" id="ARBA00023180"/>
    </source>
</evidence>
<dbReference type="GO" id="GO:0008061">
    <property type="term" value="F:chitin binding"/>
    <property type="evidence" value="ECO:0007669"/>
    <property type="project" value="InterPro"/>
</dbReference>
<evidence type="ECO:0000256" key="2">
    <source>
        <dbReference type="ARBA" id="ARBA00022729"/>
    </source>
</evidence>
<evidence type="ECO:0000256" key="1">
    <source>
        <dbReference type="ARBA" id="ARBA00008682"/>
    </source>
</evidence>
<dbReference type="SMART" id="SM00636">
    <property type="entry name" value="Glyco_18"/>
    <property type="match status" value="1"/>
</dbReference>
<proteinExistence type="inferred from homology"/>
<comment type="similarity">
    <text evidence="1">Belongs to the glycosyl hydrolase 18 family. Chitinase class V subfamily.</text>
</comment>
<dbReference type="InterPro" id="IPR017853">
    <property type="entry name" value="GH"/>
</dbReference>
<dbReference type="GO" id="GO:0005576">
    <property type="term" value="C:extracellular region"/>
    <property type="evidence" value="ECO:0007669"/>
    <property type="project" value="TreeGrafter"/>
</dbReference>
<reference evidence="8" key="1">
    <citation type="journal article" date="2014" name="Nat. Genet.">
        <title>A reference genome for common bean and genome-wide analysis of dual domestications.</title>
        <authorList>
            <person name="Schmutz J."/>
            <person name="McClean P.E."/>
            <person name="Mamidi S."/>
            <person name="Wu G.A."/>
            <person name="Cannon S.B."/>
            <person name="Grimwood J."/>
            <person name="Jenkins J."/>
            <person name="Shu S."/>
            <person name="Song Q."/>
            <person name="Chavarro C."/>
            <person name="Torres-Torres M."/>
            <person name="Geffroy V."/>
            <person name="Moghaddam S.M."/>
            <person name="Gao D."/>
            <person name="Abernathy B."/>
            <person name="Barry K."/>
            <person name="Blair M."/>
            <person name="Brick M.A."/>
            <person name="Chovatia M."/>
            <person name="Gepts P."/>
            <person name="Goodstein D.M."/>
            <person name="Gonzales M."/>
            <person name="Hellsten U."/>
            <person name="Hyten D.L."/>
            <person name="Jia G."/>
            <person name="Kelly J.D."/>
            <person name="Kudrna D."/>
            <person name="Lee R."/>
            <person name="Richard M.M."/>
            <person name="Miklas P.N."/>
            <person name="Osorno J.M."/>
            <person name="Rodrigues J."/>
            <person name="Thareau V."/>
            <person name="Urrea C.A."/>
            <person name="Wang M."/>
            <person name="Yu Y."/>
            <person name="Zhang M."/>
            <person name="Wing R.A."/>
            <person name="Cregan P.B."/>
            <person name="Rokhsar D.S."/>
            <person name="Jackson S.A."/>
        </authorList>
    </citation>
    <scope>NUCLEOTIDE SEQUENCE [LARGE SCALE GENOMIC DNA]</scope>
    <source>
        <strain evidence="8">cv. G19833</strain>
    </source>
</reference>
<feature type="domain" description="GH18" evidence="6">
    <location>
        <begin position="70"/>
        <end position="413"/>
    </location>
</feature>
<dbReference type="AlphaFoldDB" id="V7CCA2"/>
<dbReference type="Pfam" id="PF00704">
    <property type="entry name" value="Glyco_hydro_18"/>
    <property type="match status" value="1"/>
</dbReference>
<sequence>MAFNSIAFNVRKWGKCACTAFINNITTKYFTTRSEENIIFFTVPMAYSKKFSFLIPFLLLMLHLHESTAKIKGGYWFTASGSPASNINSTLFNHLFCAFADLDPNTYKVTISSSNAAQFSSFTQTVQQKNPSVKTLLSIGGGASNPSTFSAMASQSSSRKSFIDSSIQQARSNNFHGVDLDWEYPSSSSDMQNLGLLAREFRTSLISEGRNSGKAPLLLTAAFFYSYNYYSLDYPAKAINESFDFINVMAYDFHGPNWFPNRTAPPAGLYFQRNSGAYQVSGDLGIRSWIAAGVAAQKLALGIPYYGYAWRLVNANNNGLYAPATGSAFGGDGSMGYNQIRAFVSQNRARCVYNSTVVTDYCYSGTTWIGYDDVQSVTAKVNYCKKNGLGYFVWHVGADDNWVLSQTAYRTMG</sequence>
<name>V7CCA2_PHAVU</name>
<dbReference type="InterPro" id="IPR050314">
    <property type="entry name" value="Glycosyl_Hydrlase_18"/>
</dbReference>
<dbReference type="InterPro" id="IPR029070">
    <property type="entry name" value="Chitinase_insertion_sf"/>
</dbReference>
<dbReference type="eggNOG" id="KOG2806">
    <property type="taxonomic scope" value="Eukaryota"/>
</dbReference>
<dbReference type="PANTHER" id="PTHR11177:SF383">
    <property type="entry name" value="GLYCOSYL HYDROLASE FAMILY PROTEIN WITH CHITINASE INSERTION DOMAIN-CONTAINING PROTEIN"/>
    <property type="match status" value="1"/>
</dbReference>
<dbReference type="SUPFAM" id="SSF51445">
    <property type="entry name" value="(Trans)glycosidases"/>
    <property type="match status" value="1"/>
</dbReference>
<keyword evidence="8" id="KW-1185">Reference proteome</keyword>
<evidence type="ECO:0000313" key="7">
    <source>
        <dbReference type="EMBL" id="ESW26910.1"/>
    </source>
</evidence>
<evidence type="ECO:0000256" key="3">
    <source>
        <dbReference type="ARBA" id="ARBA00022801"/>
    </source>
</evidence>
<evidence type="ECO:0000256" key="5">
    <source>
        <dbReference type="ARBA" id="ARBA00023295"/>
    </source>
</evidence>
<gene>
    <name evidence="7" type="ORF">PHAVU_003G158500g</name>
</gene>
<keyword evidence="3" id="KW-0378">Hydrolase</keyword>
<evidence type="ECO:0000313" key="8">
    <source>
        <dbReference type="Proteomes" id="UP000000226"/>
    </source>
</evidence>
<dbReference type="EMBL" id="CM002290">
    <property type="protein sequence ID" value="ESW26910.1"/>
    <property type="molecule type" value="Genomic_DNA"/>
</dbReference>
<dbReference type="CDD" id="cd02879">
    <property type="entry name" value="GH18_plant_chitinase_class_V"/>
    <property type="match status" value="1"/>
</dbReference>
<dbReference type="OMA" id="SYPESKY"/>
<protein>
    <recommendedName>
        <fullName evidence="6">GH18 domain-containing protein</fullName>
    </recommendedName>
</protein>
<dbReference type="InterPro" id="IPR001223">
    <property type="entry name" value="Glyco_hydro18_cat"/>
</dbReference>
<dbReference type="Proteomes" id="UP000000226">
    <property type="component" value="Chromosome 3"/>
</dbReference>
<keyword evidence="4" id="KW-0325">Glycoprotein</keyword>
<dbReference type="Gene3D" id="3.10.50.10">
    <property type="match status" value="1"/>
</dbReference>